<name>A0A1S7LFQ1_MAGMO</name>
<dbReference type="EMBL" id="LO017727">
    <property type="protein sequence ID" value="CRH04904.1"/>
    <property type="molecule type" value="Genomic_DNA"/>
</dbReference>
<evidence type="ECO:0000313" key="1">
    <source>
        <dbReference type="EMBL" id="CRH04904.1"/>
    </source>
</evidence>
<reference evidence="1" key="1">
    <citation type="submission" date="2015-04" db="EMBL/GenBank/DDBJ databases">
        <authorList>
            <person name="Syromyatnikov M.Y."/>
            <person name="Popov V.N."/>
        </authorList>
    </citation>
    <scope>NUCLEOTIDE SEQUENCE</scope>
    <source>
        <strain evidence="1">MO-1</strain>
    </source>
</reference>
<accession>A0A1S7LFQ1</accession>
<dbReference type="AlphaFoldDB" id="A0A1S7LFQ1"/>
<organism evidence="1">
    <name type="scientific">Magnetococcus massalia (strain MO-1)</name>
    <dbReference type="NCBI Taxonomy" id="451514"/>
    <lineage>
        <taxon>Bacteria</taxon>
        <taxon>Pseudomonadati</taxon>
        <taxon>Pseudomonadota</taxon>
        <taxon>Magnetococcia</taxon>
        <taxon>Magnetococcales</taxon>
        <taxon>Magnetococcaceae</taxon>
        <taxon>Magnetococcus</taxon>
    </lineage>
</organism>
<gene>
    <name evidence="1" type="ORF">MAGMO_0700</name>
</gene>
<sequence length="99" mass="11419">MLRGPSGPCLLLHSTSPNLRQTLKKLNLFGFNSYGWSSCHPRSRSNRLLNSRLFTPLIEKFSLLFYKMMRVAAYILPPPPGQYRTKEMICRQATGFVLR</sequence>
<protein>
    <submittedName>
        <fullName evidence="1">Uncharacterized protein</fullName>
    </submittedName>
</protein>
<proteinExistence type="predicted"/>